<protein>
    <submittedName>
        <fullName evidence="3">Uncharacterized protein YndB with AHSA1/START domain</fullName>
    </submittedName>
</protein>
<dbReference type="AlphaFoldDB" id="A0A3D9HRI3"/>
<evidence type="ECO:0000313" key="3">
    <source>
        <dbReference type="EMBL" id="RED51931.1"/>
    </source>
</evidence>
<dbReference type="Gene3D" id="3.30.530.20">
    <property type="match status" value="1"/>
</dbReference>
<comment type="similarity">
    <text evidence="1">Belongs to the AHA1 family.</text>
</comment>
<dbReference type="RefSeq" id="WP_115995784.1">
    <property type="nucleotide sequence ID" value="NZ_QRDY01000035.1"/>
</dbReference>
<dbReference type="PANTHER" id="PTHR36929:SF5">
    <property type="entry name" value="BLR6751 PROTEIN"/>
    <property type="match status" value="1"/>
</dbReference>
<reference evidence="3 4" key="1">
    <citation type="submission" date="2018-07" db="EMBL/GenBank/DDBJ databases">
        <title>Genomic Encyclopedia of Type Strains, Phase III (KMG-III): the genomes of soil and plant-associated and newly described type strains.</title>
        <authorList>
            <person name="Whitman W."/>
        </authorList>
    </citation>
    <scope>NUCLEOTIDE SEQUENCE [LARGE SCALE GENOMIC DNA]</scope>
    <source>
        <strain evidence="3 4">CECT 8236</strain>
    </source>
</reference>
<dbReference type="InterPro" id="IPR013538">
    <property type="entry name" value="ASHA1/2-like_C"/>
</dbReference>
<evidence type="ECO:0000313" key="4">
    <source>
        <dbReference type="Proteomes" id="UP000256869"/>
    </source>
</evidence>
<feature type="domain" description="Activator of Hsp90 ATPase homologue 1/2-like C-terminal" evidence="2">
    <location>
        <begin position="19"/>
        <end position="153"/>
    </location>
</feature>
<organism evidence="3 4">
    <name type="scientific">Cohnella lupini</name>
    <dbReference type="NCBI Taxonomy" id="1294267"/>
    <lineage>
        <taxon>Bacteria</taxon>
        <taxon>Bacillati</taxon>
        <taxon>Bacillota</taxon>
        <taxon>Bacilli</taxon>
        <taxon>Bacillales</taxon>
        <taxon>Paenibacillaceae</taxon>
        <taxon>Cohnella</taxon>
    </lineage>
</organism>
<gene>
    <name evidence="3" type="ORF">DFP95_13510</name>
</gene>
<keyword evidence="4" id="KW-1185">Reference proteome</keyword>
<evidence type="ECO:0000259" key="2">
    <source>
        <dbReference type="Pfam" id="PF08327"/>
    </source>
</evidence>
<dbReference type="InterPro" id="IPR023393">
    <property type="entry name" value="START-like_dom_sf"/>
</dbReference>
<dbReference type="PANTHER" id="PTHR36929">
    <property type="entry name" value="ATTACHMENT SUBUNIT, PUTATIVE-RELATED"/>
    <property type="match status" value="1"/>
</dbReference>
<evidence type="ECO:0000256" key="1">
    <source>
        <dbReference type="ARBA" id="ARBA00006817"/>
    </source>
</evidence>
<proteinExistence type="inferred from homology"/>
<dbReference type="CDD" id="cd08894">
    <property type="entry name" value="SRPBCC_CalC_Aha1-like_1"/>
    <property type="match status" value="1"/>
</dbReference>
<name>A0A3D9HRI3_9BACL</name>
<dbReference type="Pfam" id="PF08327">
    <property type="entry name" value="AHSA1"/>
    <property type="match status" value="1"/>
</dbReference>
<comment type="caution">
    <text evidence="3">The sequence shown here is derived from an EMBL/GenBank/DDBJ whole genome shotgun (WGS) entry which is preliminary data.</text>
</comment>
<dbReference type="Proteomes" id="UP000256869">
    <property type="component" value="Unassembled WGS sequence"/>
</dbReference>
<sequence length="158" mass="18035">MKNQASIEGRELIVNRVLKAPRELVHDTWTDPKHLANWWGPMGFTITILEADIRPGGVWRYLMHGPDGVDYPNRIDYIEIVKPESLVYEHGEDKDNDPSRFHVQVTFEREGDKKTSLTMKSLFPTVEALRIAVENYGAVEGAMSTLDRLEDLLATVDK</sequence>
<accession>A0A3D9HRI3</accession>
<dbReference type="EMBL" id="QRDY01000035">
    <property type="protein sequence ID" value="RED51931.1"/>
    <property type="molecule type" value="Genomic_DNA"/>
</dbReference>
<dbReference type="SUPFAM" id="SSF55961">
    <property type="entry name" value="Bet v1-like"/>
    <property type="match status" value="1"/>
</dbReference>
<dbReference type="OrthoDB" id="118413at2"/>